<dbReference type="EMBL" id="FRAA01000001">
    <property type="protein sequence ID" value="SHJ56110.1"/>
    <property type="molecule type" value="Genomic_DNA"/>
</dbReference>
<dbReference type="GO" id="GO:0016787">
    <property type="term" value="F:hydrolase activity"/>
    <property type="evidence" value="ECO:0007669"/>
    <property type="project" value="UniProtKB-KW"/>
</dbReference>
<organism evidence="1 2">
    <name type="scientific">Reichenbachiella agariperforans</name>
    <dbReference type="NCBI Taxonomy" id="156994"/>
    <lineage>
        <taxon>Bacteria</taxon>
        <taxon>Pseudomonadati</taxon>
        <taxon>Bacteroidota</taxon>
        <taxon>Cytophagia</taxon>
        <taxon>Cytophagales</taxon>
        <taxon>Reichenbachiellaceae</taxon>
        <taxon>Reichenbachiella</taxon>
    </lineage>
</organism>
<protein>
    <submittedName>
        <fullName evidence="1">Substrate import-associated zinc metallohydrolase lipoprotein</fullName>
    </submittedName>
</protein>
<dbReference type="STRING" id="156994.SAMN04488028_101509"/>
<dbReference type="AlphaFoldDB" id="A0A1M6KB10"/>
<evidence type="ECO:0000313" key="1">
    <source>
        <dbReference type="EMBL" id="SHJ56110.1"/>
    </source>
</evidence>
<dbReference type="SUPFAM" id="SSF55486">
    <property type="entry name" value="Metalloproteases ('zincins'), catalytic domain"/>
    <property type="match status" value="1"/>
</dbReference>
<sequence>MKQTVIDSKYWHGVVMILLILTLVSCFEDESLNEKEKEVDEPTSALDVYIDEHFTDEYNIAVRYKYVDNYVEPGQNVAPPKLEMVRPMLDFVDDYWIAPYLAVENGEDFFRRYVPAELIFLGGLIYNGDGTVTLGTADAGARITYTNVNGYDLSDPEWLKLQLQVTYHEFAHIIHQEFKLPSGFENISPEGYSSAGSWYNLTDEEALQRGFVSPYATSSVNEDFAEMVAFYVFDADFFANYIDQDTSCVTAQCELDNAGKKKILEKLTSIKDHYLKVTGIDLDELRAELQSRL</sequence>
<evidence type="ECO:0000313" key="2">
    <source>
        <dbReference type="Proteomes" id="UP000184474"/>
    </source>
</evidence>
<keyword evidence="1" id="KW-0449">Lipoprotein</keyword>
<keyword evidence="1" id="KW-0378">Hydrolase</keyword>
<dbReference type="Gene3D" id="3.40.390.70">
    <property type="match status" value="1"/>
</dbReference>
<dbReference type="NCBIfam" id="TIGR04549">
    <property type="entry name" value="LP_HExxH_w_tonB"/>
    <property type="match status" value="1"/>
</dbReference>
<dbReference type="Proteomes" id="UP000184474">
    <property type="component" value="Unassembled WGS sequence"/>
</dbReference>
<reference evidence="2" key="1">
    <citation type="submission" date="2016-11" db="EMBL/GenBank/DDBJ databases">
        <authorList>
            <person name="Varghese N."/>
            <person name="Submissions S."/>
        </authorList>
    </citation>
    <scope>NUCLEOTIDE SEQUENCE [LARGE SCALE GENOMIC DNA]</scope>
    <source>
        <strain evidence="2">DSM 26134</strain>
    </source>
</reference>
<dbReference type="InterPro" id="IPR030890">
    <property type="entry name" value="LP_HExxH_w_TonB"/>
</dbReference>
<proteinExistence type="predicted"/>
<dbReference type="Pfam" id="PF15890">
    <property type="entry name" value="Peptidase_Mx1"/>
    <property type="match status" value="1"/>
</dbReference>
<gene>
    <name evidence="1" type="ORF">SAMN04488028_101509</name>
</gene>
<dbReference type="PROSITE" id="PS51257">
    <property type="entry name" value="PROKAR_LIPOPROTEIN"/>
    <property type="match status" value="1"/>
</dbReference>
<keyword evidence="2" id="KW-1185">Reference proteome</keyword>
<name>A0A1M6KB10_REIAG</name>
<dbReference type="RefSeq" id="WP_073119134.1">
    <property type="nucleotide sequence ID" value="NZ_FRAA01000001.1"/>
</dbReference>
<accession>A0A1M6KB10</accession>